<dbReference type="Proteomes" id="UP000233551">
    <property type="component" value="Unassembled WGS sequence"/>
</dbReference>
<accession>A0A2I0I375</accession>
<protein>
    <submittedName>
        <fullName evidence="1">Uncharacterized protein</fullName>
    </submittedName>
</protein>
<evidence type="ECO:0000313" key="1">
    <source>
        <dbReference type="EMBL" id="PKI38445.1"/>
    </source>
</evidence>
<name>A0A2I0I375_PUNGR</name>
<evidence type="ECO:0000313" key="2">
    <source>
        <dbReference type="Proteomes" id="UP000233551"/>
    </source>
</evidence>
<reference evidence="1 2" key="1">
    <citation type="submission" date="2017-11" db="EMBL/GenBank/DDBJ databases">
        <title>De-novo sequencing of pomegranate (Punica granatum L.) genome.</title>
        <authorList>
            <person name="Akparov Z."/>
            <person name="Amiraslanov A."/>
            <person name="Hajiyeva S."/>
            <person name="Abbasov M."/>
            <person name="Kaur K."/>
            <person name="Hamwieh A."/>
            <person name="Solovyev V."/>
            <person name="Salamov A."/>
            <person name="Braich B."/>
            <person name="Kosarev P."/>
            <person name="Mahmoud A."/>
            <person name="Hajiyev E."/>
            <person name="Babayeva S."/>
            <person name="Izzatullayeva V."/>
            <person name="Mammadov A."/>
            <person name="Mammadov A."/>
            <person name="Sharifova S."/>
            <person name="Ojaghi J."/>
            <person name="Eynullazada K."/>
            <person name="Bayramov B."/>
            <person name="Abdulazimova A."/>
            <person name="Shahmuradov I."/>
        </authorList>
    </citation>
    <scope>NUCLEOTIDE SEQUENCE [LARGE SCALE GENOMIC DNA]</scope>
    <source>
        <strain evidence="2">cv. AG2017</strain>
        <tissue evidence="1">Leaf</tissue>
    </source>
</reference>
<gene>
    <name evidence="1" type="ORF">CRG98_041144</name>
</gene>
<keyword evidence="2" id="KW-1185">Reference proteome</keyword>
<proteinExistence type="predicted"/>
<dbReference type="AlphaFoldDB" id="A0A2I0I375"/>
<comment type="caution">
    <text evidence="1">The sequence shown here is derived from an EMBL/GenBank/DDBJ whole genome shotgun (WGS) entry which is preliminary data.</text>
</comment>
<dbReference type="EMBL" id="PGOL01004102">
    <property type="protein sequence ID" value="PKI38445.1"/>
    <property type="molecule type" value="Genomic_DNA"/>
</dbReference>
<organism evidence="1 2">
    <name type="scientific">Punica granatum</name>
    <name type="common">Pomegranate</name>
    <dbReference type="NCBI Taxonomy" id="22663"/>
    <lineage>
        <taxon>Eukaryota</taxon>
        <taxon>Viridiplantae</taxon>
        <taxon>Streptophyta</taxon>
        <taxon>Embryophyta</taxon>
        <taxon>Tracheophyta</taxon>
        <taxon>Spermatophyta</taxon>
        <taxon>Magnoliopsida</taxon>
        <taxon>eudicotyledons</taxon>
        <taxon>Gunneridae</taxon>
        <taxon>Pentapetalae</taxon>
        <taxon>rosids</taxon>
        <taxon>malvids</taxon>
        <taxon>Myrtales</taxon>
        <taxon>Lythraceae</taxon>
        <taxon>Punica</taxon>
    </lineage>
</organism>
<sequence>MQSQTHCFSNEMLPPSPLSFKASNLFAFSKHLQRFGGCFSSRSRSCPSLMASLSTVPGEKAAVVEHDDSKKVTTKPLQLLAYISGVLNGHAGNFLVNLRLPEITMLIFNAALVNARFVPCDFPLLSGQYPAFDCGTAQA</sequence>